<accession>A0A7N0UAJ2</accession>
<evidence type="ECO:0000313" key="3">
    <source>
        <dbReference type="Proteomes" id="UP000594263"/>
    </source>
</evidence>
<dbReference type="AlphaFoldDB" id="A0A7N0UAJ2"/>
<organism evidence="2 3">
    <name type="scientific">Kalanchoe fedtschenkoi</name>
    <name type="common">Lavender scallops</name>
    <name type="synonym">South American air plant</name>
    <dbReference type="NCBI Taxonomy" id="63787"/>
    <lineage>
        <taxon>Eukaryota</taxon>
        <taxon>Viridiplantae</taxon>
        <taxon>Streptophyta</taxon>
        <taxon>Embryophyta</taxon>
        <taxon>Tracheophyta</taxon>
        <taxon>Spermatophyta</taxon>
        <taxon>Magnoliopsida</taxon>
        <taxon>eudicotyledons</taxon>
        <taxon>Gunneridae</taxon>
        <taxon>Pentapetalae</taxon>
        <taxon>Saxifragales</taxon>
        <taxon>Crassulaceae</taxon>
        <taxon>Kalanchoe</taxon>
    </lineage>
</organism>
<feature type="region of interest" description="Disordered" evidence="1">
    <location>
        <begin position="45"/>
        <end position="64"/>
    </location>
</feature>
<keyword evidence="3" id="KW-1185">Reference proteome</keyword>
<dbReference type="OMA" id="VGLHCEW"/>
<dbReference type="EnsemblPlants" id="Kaladp0059s0029.1.v1.1">
    <property type="protein sequence ID" value="Kaladp0059s0029.1.v1.1.CDS.1"/>
    <property type="gene ID" value="Kaladp0059s0029.v1.1"/>
</dbReference>
<evidence type="ECO:0000313" key="2">
    <source>
        <dbReference type="EnsemblPlants" id="Kaladp0059s0029.1.v1.1.CDS.1"/>
    </source>
</evidence>
<dbReference type="Gramene" id="Kaladp0059s0029.1.v1.1">
    <property type="protein sequence ID" value="Kaladp0059s0029.1.v1.1.CDS.1"/>
    <property type="gene ID" value="Kaladp0059s0029.v1.1"/>
</dbReference>
<name>A0A7N0UAJ2_KALFE</name>
<evidence type="ECO:0000256" key="1">
    <source>
        <dbReference type="SAM" id="MobiDB-lite"/>
    </source>
</evidence>
<feature type="region of interest" description="Disordered" evidence="1">
    <location>
        <begin position="1"/>
        <end position="30"/>
    </location>
</feature>
<proteinExistence type="predicted"/>
<evidence type="ECO:0008006" key="4">
    <source>
        <dbReference type="Google" id="ProtNLM"/>
    </source>
</evidence>
<dbReference type="PANTHER" id="PTHR34945">
    <property type="entry name" value="2-OXOGLUTARATE (2OG) AND FE(II)-DEPENDENT OXYGENASE SUPERFAMILY PROTEIN"/>
    <property type="match status" value="1"/>
</dbReference>
<dbReference type="SUPFAM" id="SSF51197">
    <property type="entry name" value="Clavaminate synthase-like"/>
    <property type="match status" value="1"/>
</dbReference>
<dbReference type="Gene3D" id="2.60.120.330">
    <property type="entry name" value="B-lactam Antibiotic, Isopenicillin N Synthase, Chain"/>
    <property type="match status" value="1"/>
</dbReference>
<dbReference type="Proteomes" id="UP000594263">
    <property type="component" value="Unplaced"/>
</dbReference>
<protein>
    <recommendedName>
        <fullName evidence="4">Non-haem dioxygenase N-terminal domain-containing protein</fullName>
    </recommendedName>
</protein>
<feature type="compositionally biased region" description="Low complexity" evidence="1">
    <location>
        <begin position="45"/>
        <end position="62"/>
    </location>
</feature>
<sequence>MASSTQYGGATAAPPPTPSSQTNDHFSSPDAADLLSRLLHRLPPTLSLPARRSPSSASAPPTISLNSSDDALLSQLGYFQLVDHPIPSRLARSAESESAALFNLTREKKRAVFASSWPVGFDCEEDDDENVSEISESFCVDASSAEAATELDLSSLAELTRELEKIGLETIALLSGAAGFENPTRNDPSKICSLMWVSAEKSSSQDQVNPGRVYPYVVGLTYQLRAQQKYSLLGDSGWVTVSPQVDSVLVTVGDIAQVSSYFFKTLAKCPI</sequence>
<dbReference type="PANTHER" id="PTHR34945:SF2">
    <property type="entry name" value="2-OXOGLUTARATE (2OG) AND FE(II)-DEPENDENT OXYGENASE SUPERFAMILY PROTEIN"/>
    <property type="match status" value="1"/>
</dbReference>
<dbReference type="InterPro" id="IPR027443">
    <property type="entry name" value="IPNS-like_sf"/>
</dbReference>
<reference evidence="2" key="1">
    <citation type="submission" date="2021-01" db="UniProtKB">
        <authorList>
            <consortium name="EnsemblPlants"/>
        </authorList>
    </citation>
    <scope>IDENTIFICATION</scope>
</reference>